<evidence type="ECO:0000313" key="1">
    <source>
        <dbReference type="EMBL" id="KAL1139640.1"/>
    </source>
</evidence>
<sequence>MEVCEPPVIGGLWRRRGVNCAITEESNSFARHSEIWASVLSHLYALSPTNNGTFAMENTRLHWRKFESCLPNGYLCERLPFRKPGDSRDFTGFYSAPKRPTPICLGPLIVFTSLLQVVMFTLNESLPPVSCKQLLLTPEPPNSQKSPLRLR</sequence>
<name>A0ABD0YUI6_9HEMI</name>
<keyword evidence="2" id="KW-1185">Reference proteome</keyword>
<comment type="caution">
    <text evidence="1">The sequence shown here is derived from an EMBL/GenBank/DDBJ whole genome shotgun (WGS) entry which is preliminary data.</text>
</comment>
<gene>
    <name evidence="1" type="ORF">AAG570_006618</name>
</gene>
<accession>A0ABD0YUI6</accession>
<reference evidence="1 2" key="1">
    <citation type="submission" date="2024-07" db="EMBL/GenBank/DDBJ databases">
        <title>Chromosome-level genome assembly of the water stick insect Ranatra chinensis (Heteroptera: Nepidae).</title>
        <authorList>
            <person name="Liu X."/>
        </authorList>
    </citation>
    <scope>NUCLEOTIDE SEQUENCE [LARGE SCALE GENOMIC DNA]</scope>
    <source>
        <strain evidence="1">Cailab_2021Rc</strain>
        <tissue evidence="1">Muscle</tissue>
    </source>
</reference>
<proteinExistence type="predicted"/>
<evidence type="ECO:0000313" key="2">
    <source>
        <dbReference type="Proteomes" id="UP001558652"/>
    </source>
</evidence>
<dbReference type="EMBL" id="JBFDAA010000002">
    <property type="protein sequence ID" value="KAL1139640.1"/>
    <property type="molecule type" value="Genomic_DNA"/>
</dbReference>
<dbReference type="Proteomes" id="UP001558652">
    <property type="component" value="Unassembled WGS sequence"/>
</dbReference>
<protein>
    <submittedName>
        <fullName evidence="1">Uncharacterized protein</fullName>
    </submittedName>
</protein>
<organism evidence="1 2">
    <name type="scientific">Ranatra chinensis</name>
    <dbReference type="NCBI Taxonomy" id="642074"/>
    <lineage>
        <taxon>Eukaryota</taxon>
        <taxon>Metazoa</taxon>
        <taxon>Ecdysozoa</taxon>
        <taxon>Arthropoda</taxon>
        <taxon>Hexapoda</taxon>
        <taxon>Insecta</taxon>
        <taxon>Pterygota</taxon>
        <taxon>Neoptera</taxon>
        <taxon>Paraneoptera</taxon>
        <taxon>Hemiptera</taxon>
        <taxon>Heteroptera</taxon>
        <taxon>Panheteroptera</taxon>
        <taxon>Nepomorpha</taxon>
        <taxon>Nepidae</taxon>
        <taxon>Ranatrinae</taxon>
        <taxon>Ranatra</taxon>
    </lineage>
</organism>
<dbReference type="AlphaFoldDB" id="A0ABD0YUI6"/>